<accession>A0A836GR67</accession>
<organism evidence="2 3">
    <name type="scientific">Leishmania orientalis</name>
    <dbReference type="NCBI Taxonomy" id="2249476"/>
    <lineage>
        <taxon>Eukaryota</taxon>
        <taxon>Discoba</taxon>
        <taxon>Euglenozoa</taxon>
        <taxon>Kinetoplastea</taxon>
        <taxon>Metakinetoplastina</taxon>
        <taxon>Trypanosomatida</taxon>
        <taxon>Trypanosomatidae</taxon>
        <taxon>Leishmaniinae</taxon>
        <taxon>Leishmania</taxon>
    </lineage>
</organism>
<dbReference type="KEGG" id="loi:92361693"/>
<evidence type="ECO:0000313" key="3">
    <source>
        <dbReference type="Proteomes" id="UP000674143"/>
    </source>
</evidence>
<dbReference type="GeneID" id="92361693"/>
<dbReference type="AlphaFoldDB" id="A0A836GR67"/>
<proteinExistence type="predicted"/>
<dbReference type="EMBL" id="JAFHLR010000021">
    <property type="protein sequence ID" value="KAG5479821.1"/>
    <property type="molecule type" value="Genomic_DNA"/>
</dbReference>
<evidence type="ECO:0000256" key="1">
    <source>
        <dbReference type="SAM" id="MobiDB-lite"/>
    </source>
</evidence>
<feature type="region of interest" description="Disordered" evidence="1">
    <location>
        <begin position="306"/>
        <end position="337"/>
    </location>
</feature>
<feature type="compositionally biased region" description="Low complexity" evidence="1">
    <location>
        <begin position="687"/>
        <end position="709"/>
    </location>
</feature>
<feature type="region of interest" description="Disordered" evidence="1">
    <location>
        <begin position="526"/>
        <end position="552"/>
    </location>
</feature>
<gene>
    <name evidence="2" type="ORF">LSCM4_05829</name>
</gene>
<protein>
    <recommendedName>
        <fullName evidence="4">SET domain-containing protein</fullName>
    </recommendedName>
</protein>
<sequence length="720" mass="78240">MPLHQSSLSRAHLPPLSPQPLRRGRWGGSGSSWLLRQLPLHRWGETRGEVQRRTFATRCMRFSPSSPVSPPSSPSLLSVAMQAKDVVTRLGPSKRLSGLRGVFLTKRVKKFHPIEVLPTAAYTAASTTTAAAPDRGTEQPGASRILGPASVTQAPPLVLNLAFASQHTISLRRFLALRHMFSTSAYLHVATESGWYLIAPSSAAPLCTDVTGLQAWCCRHHHRYFQHTADTARAVTSSSARLSAAPHRSTHTEIAKLEAALDSGDELSEEQLQRLAAQEKTSFGQTTKGDEEDRDGEFDETDDIAAVDEPHHPSGQEAAALTGKTPGGRSAGASASAFRLPRRQLKMSPPLIPEDHLFDINDGVAWPLPPSDDLTNHEYWKNHRQRMALYESTGDADATEQREALLASLRADLEIAQRLPSEQELHAAAEALFQALKHKANVALNVDAATGLLTLVPLRDLDAGEELLLHYGREWWTGRLLSSLLLAVSDAEMPQIRWIEQLFDHAVDTNEPFPLLIAAYEQRKRPRRGATGRKMARKGLTSEPLGNGGERPPHSALFAALSPPHREFAAPFPATASAAELPVCQRELGRVVLYNTVTRKRATDSAVLAFTVRRSCVDQSFLNRLLIGDAAGGAEPVFRLSDPDREVPMRVLRRVLLASLRGETASAQSSVSPKDEGVHLLPGSAMADTTEAAAEQDAPTCMSASAGSDSDAEENAVFSI</sequence>
<keyword evidence="3" id="KW-1185">Reference proteome</keyword>
<feature type="compositionally biased region" description="Basic residues" evidence="1">
    <location>
        <begin position="526"/>
        <end position="537"/>
    </location>
</feature>
<feature type="region of interest" description="Disordered" evidence="1">
    <location>
        <begin position="278"/>
        <end position="297"/>
    </location>
</feature>
<feature type="region of interest" description="Disordered" evidence="1">
    <location>
        <begin position="687"/>
        <end position="720"/>
    </location>
</feature>
<feature type="region of interest" description="Disordered" evidence="1">
    <location>
        <begin position="1"/>
        <end position="24"/>
    </location>
</feature>
<name>A0A836GR67_9TRYP</name>
<evidence type="ECO:0008006" key="4">
    <source>
        <dbReference type="Google" id="ProtNLM"/>
    </source>
</evidence>
<comment type="caution">
    <text evidence="2">The sequence shown here is derived from an EMBL/GenBank/DDBJ whole genome shotgun (WGS) entry which is preliminary data.</text>
</comment>
<reference evidence="3" key="2">
    <citation type="journal article" date="2021" name="Sci. Data">
        <title>Chromosome-scale genome sequencing, assembly and annotation of six genomes from subfamily Leishmaniinae.</title>
        <authorList>
            <person name="Almutairi H."/>
            <person name="Urbaniak M.D."/>
            <person name="Bates M.D."/>
            <person name="Jariyapan N."/>
            <person name="Kwakye-Nuako G."/>
            <person name="Thomaz Soccol V."/>
            <person name="Al-Salem W.S."/>
            <person name="Dillon R.J."/>
            <person name="Bates P.A."/>
            <person name="Gatherer D."/>
        </authorList>
    </citation>
    <scope>NUCLEOTIDE SEQUENCE [LARGE SCALE GENOMIC DNA]</scope>
</reference>
<dbReference type="Proteomes" id="UP000674143">
    <property type="component" value="Unassembled WGS sequence"/>
</dbReference>
<reference evidence="3" key="1">
    <citation type="journal article" date="2021" name="Microbiol. Resour. Announc.">
        <title>LGAAP: Leishmaniinae Genome Assembly and Annotation Pipeline.</title>
        <authorList>
            <person name="Almutairi H."/>
            <person name="Urbaniak M.D."/>
            <person name="Bates M.D."/>
            <person name="Jariyapan N."/>
            <person name="Kwakye-Nuako G."/>
            <person name="Thomaz-Soccol V."/>
            <person name="Al-Salem W.S."/>
            <person name="Dillon R.J."/>
            <person name="Bates P.A."/>
            <person name="Gatherer D."/>
        </authorList>
    </citation>
    <scope>NUCLEOTIDE SEQUENCE [LARGE SCALE GENOMIC DNA]</scope>
</reference>
<dbReference type="RefSeq" id="XP_067063532.1">
    <property type="nucleotide sequence ID" value="XM_067207759.1"/>
</dbReference>
<evidence type="ECO:0000313" key="2">
    <source>
        <dbReference type="EMBL" id="KAG5479821.1"/>
    </source>
</evidence>